<evidence type="ECO:0000313" key="2">
    <source>
        <dbReference type="Proteomes" id="UP000066624"/>
    </source>
</evidence>
<sequence length="469" mass="49663">MSETRCAGTFLGLLLAVALLGSTNLSAQVHRSATGIGDALILPYWTAAGGNDSLLSIRNDSERASAIKLLWLDEQGGVARSANLYLNARSIWTGAATDEMNPRMVHPLQANACLLPLVLNEETEYSANVREFSLGATRGSMEIIEMASIALDSPLAPEGRWIDCEALAQRWSDGAWSVDAAEGLLPPAGSLSANNNLINVALGGMNTIEATALGGFSDVVQHTLPEVLTPDLSQAVDSDAPGGGVRSAVCEGGHCRVDEWSRPVEAVAAALVTSAVISDYSVAPGLGADFDWLLHRPLDRYQDSVEGFSIGSSPWVSFHTRGGDRYVYCPPQVGCIPGSPPGTDETPFDSDEFLLELDAALHVLSMSREVFGGEPISPILGHPVELNATPFPSLSEFEGNAFDEGIVRLRFDGQDTPLVAPGGRAYVGEPVIAVGFQQFTNGGLPGGTLANYRGTEAPRYEVTIIEPQE</sequence>
<dbReference type="KEGG" id="wma:WM2015_929"/>
<evidence type="ECO:0000313" key="1">
    <source>
        <dbReference type="EMBL" id="AKS41310.1"/>
    </source>
</evidence>
<organism evidence="1 2">
    <name type="scientific">Wenzhouxiangella marina</name>
    <dbReference type="NCBI Taxonomy" id="1579979"/>
    <lineage>
        <taxon>Bacteria</taxon>
        <taxon>Pseudomonadati</taxon>
        <taxon>Pseudomonadota</taxon>
        <taxon>Gammaproteobacteria</taxon>
        <taxon>Chromatiales</taxon>
        <taxon>Wenzhouxiangellaceae</taxon>
        <taxon>Wenzhouxiangella</taxon>
    </lineage>
</organism>
<dbReference type="AlphaFoldDB" id="A0A0K0XUH0"/>
<dbReference type="EMBL" id="CP012154">
    <property type="protein sequence ID" value="AKS41310.1"/>
    <property type="molecule type" value="Genomic_DNA"/>
</dbReference>
<accession>A0A0K0XUH0</accession>
<dbReference type="Proteomes" id="UP000066624">
    <property type="component" value="Chromosome"/>
</dbReference>
<keyword evidence="2" id="KW-1185">Reference proteome</keyword>
<reference evidence="1 2" key="1">
    <citation type="submission" date="2015-07" db="EMBL/GenBank/DDBJ databases">
        <authorList>
            <person name="Noorani M."/>
        </authorList>
    </citation>
    <scope>NUCLEOTIDE SEQUENCE [LARGE SCALE GENOMIC DNA]</scope>
    <source>
        <strain evidence="1 2">KCTC 42284</strain>
    </source>
</reference>
<gene>
    <name evidence="1" type="ORF">WM2015_929</name>
</gene>
<dbReference type="RefSeq" id="WP_156200868.1">
    <property type="nucleotide sequence ID" value="NZ_CP012154.1"/>
</dbReference>
<protein>
    <submittedName>
        <fullName evidence="1">Uncharacterized protein</fullName>
    </submittedName>
</protein>
<name>A0A0K0XUH0_9GAMM</name>
<dbReference type="OrthoDB" id="5763254at2"/>
<proteinExistence type="predicted"/>